<proteinExistence type="predicted"/>
<accession>A0A2T2NWT2</accession>
<gene>
    <name evidence="1" type="ORF">BS50DRAFT_298392</name>
</gene>
<reference evidence="1 2" key="1">
    <citation type="journal article" date="2018" name="Front. Microbiol.">
        <title>Genome-Wide Analysis of Corynespora cassiicola Leaf Fall Disease Putative Effectors.</title>
        <authorList>
            <person name="Lopez D."/>
            <person name="Ribeiro S."/>
            <person name="Label P."/>
            <person name="Fumanal B."/>
            <person name="Venisse J.S."/>
            <person name="Kohler A."/>
            <person name="de Oliveira R.R."/>
            <person name="Labutti K."/>
            <person name="Lipzen A."/>
            <person name="Lail K."/>
            <person name="Bauer D."/>
            <person name="Ohm R.A."/>
            <person name="Barry K.W."/>
            <person name="Spatafora J."/>
            <person name="Grigoriev I.V."/>
            <person name="Martin F.M."/>
            <person name="Pujade-Renaud V."/>
        </authorList>
    </citation>
    <scope>NUCLEOTIDE SEQUENCE [LARGE SCALE GENOMIC DNA]</scope>
    <source>
        <strain evidence="1 2">Philippines</strain>
    </source>
</reference>
<name>A0A2T2NWT2_CORCC</name>
<keyword evidence="2" id="KW-1185">Reference proteome</keyword>
<organism evidence="1 2">
    <name type="scientific">Corynespora cassiicola Philippines</name>
    <dbReference type="NCBI Taxonomy" id="1448308"/>
    <lineage>
        <taxon>Eukaryota</taxon>
        <taxon>Fungi</taxon>
        <taxon>Dikarya</taxon>
        <taxon>Ascomycota</taxon>
        <taxon>Pezizomycotina</taxon>
        <taxon>Dothideomycetes</taxon>
        <taxon>Pleosporomycetidae</taxon>
        <taxon>Pleosporales</taxon>
        <taxon>Corynesporascaceae</taxon>
        <taxon>Corynespora</taxon>
    </lineage>
</organism>
<dbReference type="Proteomes" id="UP000240883">
    <property type="component" value="Unassembled WGS sequence"/>
</dbReference>
<evidence type="ECO:0000313" key="2">
    <source>
        <dbReference type="Proteomes" id="UP000240883"/>
    </source>
</evidence>
<evidence type="ECO:0000313" key="1">
    <source>
        <dbReference type="EMBL" id="PSN69881.1"/>
    </source>
</evidence>
<protein>
    <submittedName>
        <fullName evidence="1">Uncharacterized protein</fullName>
    </submittedName>
</protein>
<dbReference type="AlphaFoldDB" id="A0A2T2NWT2"/>
<dbReference type="EMBL" id="KZ678132">
    <property type="protein sequence ID" value="PSN69881.1"/>
    <property type="molecule type" value="Genomic_DNA"/>
</dbReference>
<sequence>MEGWTTEAERHGVEIISNCTITVLPDGENIPNPPNSVSTLSCSMQSPLHSERTFIKDSLEFKSLIFVTRSLNFLGLCVVRLTGTTDLRSAREKIYTSYASFSLNLAVKLINRILIMSDRIPRALQMPSSSKRLHLLYVVIGVFWSCYPL</sequence>